<keyword evidence="4" id="KW-0479">Metal-binding</keyword>
<feature type="domain" description="PIN" evidence="8">
    <location>
        <begin position="2"/>
        <end position="97"/>
    </location>
</feature>
<evidence type="ECO:0000313" key="10">
    <source>
        <dbReference type="Proteomes" id="UP000034103"/>
    </source>
</evidence>
<keyword evidence="6" id="KW-0460">Magnesium</keyword>
<reference evidence="9 10" key="1">
    <citation type="journal article" date="2015" name="Genome Announc.">
        <title>Complete Genome Sequence of Microcystis aeruginosa NIES-2549, a Bloom-Forming Cyanobacterium from Lake Kasumigaura, Japan.</title>
        <authorList>
            <person name="Yamaguchi H."/>
            <person name="Suzuki S."/>
            <person name="Tanabe Y."/>
            <person name="Osana Y."/>
            <person name="Shimura Y."/>
            <person name="Ishida K."/>
            <person name="Kawachi M."/>
        </authorList>
    </citation>
    <scope>NUCLEOTIDE SEQUENCE [LARGE SCALE GENOMIC DNA]</scope>
    <source>
        <strain evidence="9 10">NIES-2549</strain>
    </source>
</reference>
<dbReference type="GO" id="GO:0046872">
    <property type="term" value="F:metal ion binding"/>
    <property type="evidence" value="ECO:0007669"/>
    <property type="project" value="UniProtKB-KW"/>
</dbReference>
<dbReference type="GO" id="GO:0016787">
    <property type="term" value="F:hydrolase activity"/>
    <property type="evidence" value="ECO:0007669"/>
    <property type="project" value="UniProtKB-KW"/>
</dbReference>
<evidence type="ECO:0000259" key="8">
    <source>
        <dbReference type="Pfam" id="PF01850"/>
    </source>
</evidence>
<dbReference type="HOGENOM" id="CLU_118482_5_1_3"/>
<dbReference type="InterPro" id="IPR029060">
    <property type="entry name" value="PIN-like_dom_sf"/>
</dbReference>
<dbReference type="CDD" id="cd18747">
    <property type="entry name" value="PIN_VapC4-5_FitB-like"/>
    <property type="match status" value="1"/>
</dbReference>
<keyword evidence="3" id="KW-0540">Nuclease</keyword>
<dbReference type="PANTHER" id="PTHR33653">
    <property type="entry name" value="RIBONUCLEASE VAPC2"/>
    <property type="match status" value="1"/>
</dbReference>
<dbReference type="Pfam" id="PF01850">
    <property type="entry name" value="PIN"/>
    <property type="match status" value="1"/>
</dbReference>
<dbReference type="InterPro" id="IPR050556">
    <property type="entry name" value="Type_II_TA_system_RNase"/>
</dbReference>
<dbReference type="PANTHER" id="PTHR33653:SF1">
    <property type="entry name" value="RIBONUCLEASE VAPC2"/>
    <property type="match status" value="1"/>
</dbReference>
<gene>
    <name evidence="9" type="ORF">MYAER_2732</name>
</gene>
<keyword evidence="5" id="KW-0378">Hydrolase</keyword>
<comment type="cofactor">
    <cofactor evidence="1">
        <name>Mg(2+)</name>
        <dbReference type="ChEBI" id="CHEBI:18420"/>
    </cofactor>
</comment>
<organism evidence="9 10">
    <name type="scientific">Microcystis aeruginosa NIES-2549</name>
    <dbReference type="NCBI Taxonomy" id="1641812"/>
    <lineage>
        <taxon>Bacteria</taxon>
        <taxon>Bacillati</taxon>
        <taxon>Cyanobacteriota</taxon>
        <taxon>Cyanophyceae</taxon>
        <taxon>Oscillatoriophycideae</taxon>
        <taxon>Chroococcales</taxon>
        <taxon>Microcystaceae</taxon>
        <taxon>Microcystis</taxon>
    </lineage>
</organism>
<evidence type="ECO:0000256" key="6">
    <source>
        <dbReference type="ARBA" id="ARBA00022842"/>
    </source>
</evidence>
<name>A0A0F6U4U3_MICAE</name>
<dbReference type="PATRIC" id="fig|1641812.3.peg.2827"/>
<evidence type="ECO:0000313" key="9">
    <source>
        <dbReference type="EMBL" id="AKE65072.1"/>
    </source>
</evidence>
<evidence type="ECO:0000256" key="2">
    <source>
        <dbReference type="ARBA" id="ARBA00022649"/>
    </source>
</evidence>
<keyword evidence="2" id="KW-1277">Toxin-antitoxin system</keyword>
<evidence type="ECO:0000256" key="3">
    <source>
        <dbReference type="ARBA" id="ARBA00022722"/>
    </source>
</evidence>
<evidence type="ECO:0000256" key="4">
    <source>
        <dbReference type="ARBA" id="ARBA00022723"/>
    </source>
</evidence>
<dbReference type="AlphaFoldDB" id="A0A0F6U4U3"/>
<dbReference type="InterPro" id="IPR002716">
    <property type="entry name" value="PIN_dom"/>
</dbReference>
<accession>A0A0F6U4U3</accession>
<proteinExistence type="inferred from homology"/>
<dbReference type="Proteomes" id="UP000034103">
    <property type="component" value="Chromosome"/>
</dbReference>
<dbReference type="SUPFAM" id="SSF88723">
    <property type="entry name" value="PIN domain-like"/>
    <property type="match status" value="1"/>
</dbReference>
<evidence type="ECO:0000256" key="5">
    <source>
        <dbReference type="ARBA" id="ARBA00022801"/>
    </source>
</evidence>
<dbReference type="GO" id="GO:0004518">
    <property type="term" value="F:nuclease activity"/>
    <property type="evidence" value="ECO:0007669"/>
    <property type="project" value="UniProtKB-KW"/>
</dbReference>
<protein>
    <recommendedName>
        <fullName evidence="8">PIN domain-containing protein</fullName>
    </recommendedName>
</protein>
<comment type="similarity">
    <text evidence="7">Belongs to the PINc/VapC protein family.</text>
</comment>
<evidence type="ECO:0000256" key="7">
    <source>
        <dbReference type="ARBA" id="ARBA00038093"/>
    </source>
</evidence>
<dbReference type="Gene3D" id="3.40.50.1010">
    <property type="entry name" value="5'-nuclease"/>
    <property type="match status" value="1"/>
</dbReference>
<sequence length="114" mass="13279">MEKLLEHQQEIATATVVLHELLFGCYRLPDSTKRKNIEEYLKETELILPLLSYDHKAAIWHAQERSRLVKLGKTPPFADGQIAAVAYVNQLILVTNNISDYREFQGLKIENWHY</sequence>
<evidence type="ECO:0000256" key="1">
    <source>
        <dbReference type="ARBA" id="ARBA00001946"/>
    </source>
</evidence>
<dbReference type="EMBL" id="CP011304">
    <property type="protein sequence ID" value="AKE65072.1"/>
    <property type="molecule type" value="Genomic_DNA"/>
</dbReference>